<feature type="domain" description="HTH marR-type" evidence="4">
    <location>
        <begin position="29"/>
        <end position="162"/>
    </location>
</feature>
<dbReference type="PANTHER" id="PTHR33164:SF101">
    <property type="entry name" value="TRANSCRIPTIONAL REPRESSOR MPRA"/>
    <property type="match status" value="1"/>
</dbReference>
<proteinExistence type="predicted"/>
<evidence type="ECO:0000313" key="5">
    <source>
        <dbReference type="EMBL" id="MCV7628441.1"/>
    </source>
</evidence>
<dbReference type="InterPro" id="IPR023187">
    <property type="entry name" value="Tscrpt_reg_MarR-type_CS"/>
</dbReference>
<keyword evidence="1" id="KW-0805">Transcription regulation</keyword>
<keyword evidence="2" id="KW-0238">DNA-binding</keyword>
<dbReference type="GO" id="GO:0003700">
    <property type="term" value="F:DNA-binding transcription factor activity"/>
    <property type="evidence" value="ECO:0007669"/>
    <property type="project" value="InterPro"/>
</dbReference>
<dbReference type="EMBL" id="JALXKZ020000004">
    <property type="protein sequence ID" value="MCV7628441.1"/>
    <property type="molecule type" value="Genomic_DNA"/>
</dbReference>
<dbReference type="PROSITE" id="PS50995">
    <property type="entry name" value="HTH_MARR_2"/>
    <property type="match status" value="1"/>
</dbReference>
<protein>
    <submittedName>
        <fullName evidence="5">MarR family transcriptional regulator</fullName>
    </submittedName>
</protein>
<dbReference type="PRINTS" id="PR00598">
    <property type="entry name" value="HTHMARR"/>
</dbReference>
<keyword evidence="3" id="KW-0804">Transcription</keyword>
<sequence length="185" mass="20204">MKKPPLAQDPIREAARNWERHGWGDVARPMAAITSIMRAQQILLGRTQAALKPYGLTFARYELLALLNFSREKRMRMSKASALLQVHPTSVTNAVDRLEAAGLVERTPHESDRRALVLALTDEGRRVAVAATETLNAEVFGRSGFDPADVDTLIDVLGRFRAEAGDFQVDGLDAGAPATAEHTSS</sequence>
<dbReference type="InterPro" id="IPR036388">
    <property type="entry name" value="WH-like_DNA-bd_sf"/>
</dbReference>
<evidence type="ECO:0000256" key="2">
    <source>
        <dbReference type="ARBA" id="ARBA00023125"/>
    </source>
</evidence>
<dbReference type="PROSITE" id="PS01117">
    <property type="entry name" value="HTH_MARR_1"/>
    <property type="match status" value="1"/>
</dbReference>
<dbReference type="Gene3D" id="1.10.10.10">
    <property type="entry name" value="Winged helix-like DNA-binding domain superfamily/Winged helix DNA-binding domain"/>
    <property type="match status" value="1"/>
</dbReference>
<name>A0AAP3AG47_MICLU</name>
<dbReference type="AlphaFoldDB" id="A0AAP3AG47"/>
<dbReference type="InterPro" id="IPR022689">
    <property type="entry name" value="Iron_dep_repressor"/>
</dbReference>
<dbReference type="Pfam" id="PF12802">
    <property type="entry name" value="MarR_2"/>
    <property type="match status" value="1"/>
</dbReference>
<dbReference type="GO" id="GO:0006950">
    <property type="term" value="P:response to stress"/>
    <property type="evidence" value="ECO:0007669"/>
    <property type="project" value="TreeGrafter"/>
</dbReference>
<organism evidence="5 6">
    <name type="scientific">Micrococcus luteus</name>
    <name type="common">Micrococcus lysodeikticus</name>
    <dbReference type="NCBI Taxonomy" id="1270"/>
    <lineage>
        <taxon>Bacteria</taxon>
        <taxon>Bacillati</taxon>
        <taxon>Actinomycetota</taxon>
        <taxon>Actinomycetes</taxon>
        <taxon>Micrococcales</taxon>
        <taxon>Micrococcaceae</taxon>
        <taxon>Micrococcus</taxon>
    </lineage>
</organism>
<reference evidence="5" key="1">
    <citation type="submission" date="2023-06" db="EMBL/GenBank/DDBJ databases">
        <title>lsaBGC provides a comprehensive framework for evolutionary analysis of biosynthetic gene clusters within focal taxa.</title>
        <authorList>
            <person name="Salamzade R."/>
            <person name="Sandstrom S."/>
            <person name="Kalan L.R."/>
        </authorList>
    </citation>
    <scope>NUCLEOTIDE SEQUENCE</scope>
    <source>
        <strain evidence="5">P3-SID899</strain>
    </source>
</reference>
<dbReference type="InterPro" id="IPR000835">
    <property type="entry name" value="HTH_MarR-typ"/>
</dbReference>
<dbReference type="PANTHER" id="PTHR33164">
    <property type="entry name" value="TRANSCRIPTIONAL REGULATOR, MARR FAMILY"/>
    <property type="match status" value="1"/>
</dbReference>
<evidence type="ECO:0000259" key="4">
    <source>
        <dbReference type="PROSITE" id="PS50995"/>
    </source>
</evidence>
<evidence type="ECO:0000313" key="6">
    <source>
        <dbReference type="Proteomes" id="UP001205867"/>
    </source>
</evidence>
<dbReference type="Proteomes" id="UP001205867">
    <property type="component" value="Unassembled WGS sequence"/>
</dbReference>
<comment type="caution">
    <text evidence="5">The sequence shown here is derived from an EMBL/GenBank/DDBJ whole genome shotgun (WGS) entry which is preliminary data.</text>
</comment>
<dbReference type="SMART" id="SM00347">
    <property type="entry name" value="HTH_MARR"/>
    <property type="match status" value="1"/>
</dbReference>
<gene>
    <name evidence="5" type="ORF">M3A82_003655</name>
</gene>
<dbReference type="SUPFAM" id="SSF46785">
    <property type="entry name" value="Winged helix' DNA-binding domain"/>
    <property type="match status" value="1"/>
</dbReference>
<evidence type="ECO:0000256" key="3">
    <source>
        <dbReference type="ARBA" id="ARBA00023163"/>
    </source>
</evidence>
<dbReference type="GO" id="GO:0046914">
    <property type="term" value="F:transition metal ion binding"/>
    <property type="evidence" value="ECO:0007669"/>
    <property type="project" value="InterPro"/>
</dbReference>
<accession>A0AAP3AG47</accession>
<dbReference type="RefSeq" id="WP_002856685.1">
    <property type="nucleotide sequence ID" value="NZ_CP043849.1"/>
</dbReference>
<evidence type="ECO:0000256" key="1">
    <source>
        <dbReference type="ARBA" id="ARBA00023015"/>
    </source>
</evidence>
<dbReference type="SMART" id="SM00529">
    <property type="entry name" value="HTH_DTXR"/>
    <property type="match status" value="1"/>
</dbReference>
<dbReference type="GO" id="GO:0003677">
    <property type="term" value="F:DNA binding"/>
    <property type="evidence" value="ECO:0007669"/>
    <property type="project" value="UniProtKB-KW"/>
</dbReference>
<dbReference type="InterPro" id="IPR036390">
    <property type="entry name" value="WH_DNA-bd_sf"/>
</dbReference>
<dbReference type="InterPro" id="IPR039422">
    <property type="entry name" value="MarR/SlyA-like"/>
</dbReference>